<dbReference type="RefSeq" id="WP_099151829.1">
    <property type="nucleotide sequence ID" value="NZ_PDUD01000024.1"/>
</dbReference>
<dbReference type="Pfam" id="PF02826">
    <property type="entry name" value="2-Hacid_dh_C"/>
    <property type="match status" value="1"/>
</dbReference>
<dbReference type="AlphaFoldDB" id="A0A2D0N8D3"/>
<dbReference type="Gene3D" id="3.40.50.720">
    <property type="entry name" value="NAD(P)-binding Rossmann-like Domain"/>
    <property type="match status" value="2"/>
</dbReference>
<dbReference type="PANTHER" id="PTHR43333:SF1">
    <property type="entry name" value="D-ISOMER SPECIFIC 2-HYDROXYACID DEHYDROGENASE NAD-BINDING DOMAIN-CONTAINING PROTEIN"/>
    <property type="match status" value="1"/>
</dbReference>
<dbReference type="SUPFAM" id="SSF52283">
    <property type="entry name" value="Formate/glycerate dehydrogenase catalytic domain-like"/>
    <property type="match status" value="1"/>
</dbReference>
<dbReference type="PROSITE" id="PS00065">
    <property type="entry name" value="D_2_HYDROXYACID_DH_1"/>
    <property type="match status" value="1"/>
</dbReference>
<name>A0A2D0N8D3_FLAN2</name>
<keyword evidence="4" id="KW-0670">Pyruvate</keyword>
<evidence type="ECO:0000256" key="1">
    <source>
        <dbReference type="ARBA" id="ARBA00023002"/>
    </source>
</evidence>
<keyword evidence="2" id="KW-0520">NAD</keyword>
<dbReference type="InterPro" id="IPR036291">
    <property type="entry name" value="NAD(P)-bd_dom_sf"/>
</dbReference>
<dbReference type="PANTHER" id="PTHR43333">
    <property type="entry name" value="2-HACID_DH_C DOMAIN-CONTAINING PROTEIN"/>
    <property type="match status" value="1"/>
</dbReference>
<dbReference type="InterPro" id="IPR029752">
    <property type="entry name" value="D-isomer_DH_CS1"/>
</dbReference>
<reference evidence="4 5" key="1">
    <citation type="submission" date="2017-10" db="EMBL/GenBank/DDBJ databases">
        <title>The draft genome sequence of Lewinella nigricans NBRC 102662.</title>
        <authorList>
            <person name="Wang K."/>
        </authorList>
    </citation>
    <scope>NUCLEOTIDE SEQUENCE [LARGE SCALE GENOMIC DNA]</scope>
    <source>
        <strain evidence="4 5">NBRC 102662</strain>
    </source>
</reference>
<gene>
    <name evidence="4" type="ORF">CRP01_19870</name>
</gene>
<keyword evidence="1" id="KW-0560">Oxidoreductase</keyword>
<dbReference type="CDD" id="cd12164">
    <property type="entry name" value="GDH_like_2"/>
    <property type="match status" value="1"/>
</dbReference>
<comment type="caution">
    <text evidence="4">The sequence shown here is derived from an EMBL/GenBank/DDBJ whole genome shotgun (WGS) entry which is preliminary data.</text>
</comment>
<dbReference type="Proteomes" id="UP000223913">
    <property type="component" value="Unassembled WGS sequence"/>
</dbReference>
<dbReference type="GO" id="GO:0051287">
    <property type="term" value="F:NAD binding"/>
    <property type="evidence" value="ECO:0007669"/>
    <property type="project" value="InterPro"/>
</dbReference>
<dbReference type="InterPro" id="IPR006140">
    <property type="entry name" value="D-isomer_DH_NAD-bd"/>
</dbReference>
<dbReference type="EMBL" id="PDUD01000024">
    <property type="protein sequence ID" value="PHN04771.1"/>
    <property type="molecule type" value="Genomic_DNA"/>
</dbReference>
<dbReference type="GO" id="GO:0016491">
    <property type="term" value="F:oxidoreductase activity"/>
    <property type="evidence" value="ECO:0007669"/>
    <property type="project" value="UniProtKB-KW"/>
</dbReference>
<protein>
    <submittedName>
        <fullName evidence="4">Glyoxylate/hydroxypyruvate reductase A</fullName>
    </submittedName>
</protein>
<evidence type="ECO:0000259" key="3">
    <source>
        <dbReference type="Pfam" id="PF02826"/>
    </source>
</evidence>
<evidence type="ECO:0000256" key="2">
    <source>
        <dbReference type="ARBA" id="ARBA00023027"/>
    </source>
</evidence>
<dbReference type="SUPFAM" id="SSF51735">
    <property type="entry name" value="NAD(P)-binding Rossmann-fold domains"/>
    <property type="match status" value="1"/>
</dbReference>
<dbReference type="OrthoDB" id="9777288at2"/>
<evidence type="ECO:0000313" key="5">
    <source>
        <dbReference type="Proteomes" id="UP000223913"/>
    </source>
</evidence>
<proteinExistence type="predicted"/>
<organism evidence="4 5">
    <name type="scientific">Flavilitoribacter nigricans (strain ATCC 23147 / DSM 23189 / NBRC 102662 / NCIMB 1420 / SS-2)</name>
    <name type="common">Lewinella nigricans</name>
    <dbReference type="NCBI Taxonomy" id="1122177"/>
    <lineage>
        <taxon>Bacteria</taxon>
        <taxon>Pseudomonadati</taxon>
        <taxon>Bacteroidota</taxon>
        <taxon>Saprospiria</taxon>
        <taxon>Saprospirales</taxon>
        <taxon>Lewinellaceae</taxon>
        <taxon>Flavilitoribacter</taxon>
    </lineage>
</organism>
<keyword evidence="5" id="KW-1185">Reference proteome</keyword>
<sequence>MAIALIITDRDVSALRDQLTEHLNGRVPVWIYPDIPDPAAVIMTVVWKHPPRVLSQFPNLQLVSSFGAGVEHIMQDDSLPPDVAVTRIVDDSLSVSMRNYVLMAILNIQRQFRQLQKNQSEAKWEKPETVELPLRVGVLGLGALGGRIARDLARLNFEVSGFSRRKKDIPGVDTYSAEDKQLPVFLSGINALINVLPHTPDTEGILNYLFLSMLHKQSFLINVGRGSQLVEKDLLHAIDEGFIQEAWLDVFQHEPLPKDHPFWAHERIVITPHIASVTNQEEAARILAQNYRNIKDGQPLAFAASRKAGY</sequence>
<evidence type="ECO:0000313" key="4">
    <source>
        <dbReference type="EMBL" id="PHN04771.1"/>
    </source>
</evidence>
<feature type="domain" description="D-isomer specific 2-hydroxyacid dehydrogenase NAD-binding" evidence="3">
    <location>
        <begin position="102"/>
        <end position="275"/>
    </location>
</feature>
<accession>A0A2D0N8D3</accession>